<evidence type="ECO:0000313" key="4">
    <source>
        <dbReference type="Proteomes" id="UP000188320"/>
    </source>
</evidence>
<keyword evidence="4" id="KW-1185">Reference proteome</keyword>
<keyword evidence="2" id="KW-0732">Signal</keyword>
<feature type="chain" id="PRO_5013272081" evidence="2">
    <location>
        <begin position="26"/>
        <end position="298"/>
    </location>
</feature>
<evidence type="ECO:0000256" key="2">
    <source>
        <dbReference type="SAM" id="SignalP"/>
    </source>
</evidence>
<evidence type="ECO:0000313" key="3">
    <source>
        <dbReference type="EMBL" id="OMH83306.1"/>
    </source>
</evidence>
<evidence type="ECO:0000256" key="1">
    <source>
        <dbReference type="SAM" id="MobiDB-lite"/>
    </source>
</evidence>
<feature type="signal peptide" evidence="2">
    <location>
        <begin position="1"/>
        <end position="25"/>
    </location>
</feature>
<proteinExistence type="predicted"/>
<dbReference type="Proteomes" id="UP000188320">
    <property type="component" value="Unassembled WGS sequence"/>
</dbReference>
<feature type="region of interest" description="Disordered" evidence="1">
    <location>
        <begin position="169"/>
        <end position="212"/>
    </location>
</feature>
<name>A0A1R1PQP5_ZANCU</name>
<comment type="caution">
    <text evidence="3">The sequence shown here is derived from an EMBL/GenBank/DDBJ whole genome shotgun (WGS) entry which is preliminary data.</text>
</comment>
<organism evidence="3 4">
    <name type="scientific">Zancudomyces culisetae</name>
    <name type="common">Gut fungus</name>
    <name type="synonym">Smittium culisetae</name>
    <dbReference type="NCBI Taxonomy" id="1213189"/>
    <lineage>
        <taxon>Eukaryota</taxon>
        <taxon>Fungi</taxon>
        <taxon>Fungi incertae sedis</taxon>
        <taxon>Zoopagomycota</taxon>
        <taxon>Kickxellomycotina</taxon>
        <taxon>Harpellomycetes</taxon>
        <taxon>Harpellales</taxon>
        <taxon>Legeriomycetaceae</taxon>
        <taxon>Zancudomyces</taxon>
    </lineage>
</organism>
<dbReference type="EMBL" id="LSSK01000448">
    <property type="protein sequence ID" value="OMH83306.1"/>
    <property type="molecule type" value="Genomic_DNA"/>
</dbReference>
<sequence length="298" mass="34831">MDIIVKRLLLLTVLAAILSIVQVYCDTKNECDIDKKARFGNAMQGVLDGVENRCQMFSGGADENGCLVETIRKEKSKDVMQVKTQERDQNQQLVAAGYTKTIFITLPGTKVETTTKVEIRTKTKIRRRIRTIVIEKEDDDWGNIYEQQKQQQQKQKQRRLQPNRQQRRIYREIVKGEEEEEEEGEEEEEYEEVEDERERDENQKYENNAENARFKNRFNSEYHKVQQLIENVSISKKKAKDNNYKAGIESTNRHKIAKTRDDPDTTYPDKTETTASDFVEAYRAGIQIHAEGSHNMDI</sequence>
<feature type="compositionally biased region" description="Basic and acidic residues" evidence="1">
    <location>
        <begin position="258"/>
        <end position="272"/>
    </location>
</feature>
<accession>A0A1R1PQP5</accession>
<protein>
    <submittedName>
        <fullName evidence="3">Uncharacterized protein</fullName>
    </submittedName>
</protein>
<gene>
    <name evidence="3" type="ORF">AX774_g3187</name>
</gene>
<dbReference type="AlphaFoldDB" id="A0A1R1PQP5"/>
<feature type="region of interest" description="Disordered" evidence="1">
    <location>
        <begin position="252"/>
        <end position="273"/>
    </location>
</feature>
<reference evidence="4" key="1">
    <citation type="submission" date="2017-01" db="EMBL/GenBank/DDBJ databases">
        <authorList>
            <person name="Wang Y."/>
            <person name="White M."/>
            <person name="Kvist S."/>
            <person name="Moncalvo J.-M."/>
        </authorList>
    </citation>
    <scope>NUCLEOTIDE SEQUENCE [LARGE SCALE GENOMIC DNA]</scope>
    <source>
        <strain evidence="4">COL-18-3</strain>
    </source>
</reference>
<feature type="compositionally biased region" description="Acidic residues" evidence="1">
    <location>
        <begin position="177"/>
        <end position="198"/>
    </location>
</feature>